<evidence type="ECO:0000313" key="4">
    <source>
        <dbReference type="EMBL" id="KAA5536906.1"/>
    </source>
</evidence>
<dbReference type="Pfam" id="PF13573">
    <property type="entry name" value="SprB"/>
    <property type="match status" value="2"/>
</dbReference>
<reference evidence="4 5" key="1">
    <citation type="submission" date="2019-09" db="EMBL/GenBank/DDBJ databases">
        <title>Genome sequence and assembly of Taibaiella sp.</title>
        <authorList>
            <person name="Chhetri G."/>
        </authorList>
    </citation>
    <scope>NUCLEOTIDE SEQUENCE [LARGE SCALE GENOMIC DNA]</scope>
    <source>
        <strain evidence="4 5">KVB11</strain>
    </source>
</reference>
<dbReference type="NCBIfam" id="TIGR04131">
    <property type="entry name" value="Bac_Flav_CTERM"/>
    <property type="match status" value="1"/>
</dbReference>
<dbReference type="Proteomes" id="UP000323632">
    <property type="component" value="Unassembled WGS sequence"/>
</dbReference>
<feature type="compositionally biased region" description="Low complexity" evidence="1">
    <location>
        <begin position="137"/>
        <end position="155"/>
    </location>
</feature>
<keyword evidence="2" id="KW-0732">Signal</keyword>
<organism evidence="4 5">
    <name type="scientific">Taibaiella lutea</name>
    <dbReference type="NCBI Taxonomy" id="2608001"/>
    <lineage>
        <taxon>Bacteria</taxon>
        <taxon>Pseudomonadati</taxon>
        <taxon>Bacteroidota</taxon>
        <taxon>Chitinophagia</taxon>
        <taxon>Chitinophagales</taxon>
        <taxon>Chitinophagaceae</taxon>
        <taxon>Taibaiella</taxon>
    </lineage>
</organism>
<comment type="caution">
    <text evidence="4">The sequence shown here is derived from an EMBL/GenBank/DDBJ whole genome shotgun (WGS) entry which is preliminary data.</text>
</comment>
<feature type="signal peptide" evidence="2">
    <location>
        <begin position="1"/>
        <end position="22"/>
    </location>
</feature>
<accession>A0A5M6CPG3</accession>
<dbReference type="InterPro" id="IPR025667">
    <property type="entry name" value="SprB_repeat"/>
</dbReference>
<feature type="region of interest" description="Disordered" evidence="1">
    <location>
        <begin position="136"/>
        <end position="155"/>
    </location>
</feature>
<dbReference type="InterPro" id="IPR026341">
    <property type="entry name" value="T9SS_type_B"/>
</dbReference>
<evidence type="ECO:0000256" key="2">
    <source>
        <dbReference type="SAM" id="SignalP"/>
    </source>
</evidence>
<keyword evidence="5" id="KW-1185">Reference proteome</keyword>
<evidence type="ECO:0000256" key="1">
    <source>
        <dbReference type="SAM" id="MobiDB-lite"/>
    </source>
</evidence>
<dbReference type="Pfam" id="PF13585">
    <property type="entry name" value="CHU_C"/>
    <property type="match status" value="1"/>
</dbReference>
<proteinExistence type="predicted"/>
<name>A0A5M6CPG3_9BACT</name>
<evidence type="ECO:0000313" key="5">
    <source>
        <dbReference type="Proteomes" id="UP000323632"/>
    </source>
</evidence>
<feature type="domain" description="DUF8202" evidence="3">
    <location>
        <begin position="242"/>
        <end position="418"/>
    </location>
</feature>
<sequence>MNRISIFFAAFAGLCLNNGAFAQAPGGVALGLTAWYHAEAGTTVSPANVLTTWANQATNPNLTNLTPDGGATTLVNNNPVPFNFHSYLQHAAGCMRLANSVTNTDVVTTTQGSMMGAGTAPDQLICLTGNSTSGQFGNNRANTGTRGNRTEFGSGTTNGGANFAAGTVLNTGNANIFGLRAMVGAAPAHQNTYNGIKATGVAATRPAGSYRFAIGSFTGYFYGTNKSAEAVCHNRQLTSDEFSRVESYFAIKYGISLGTPAVPVDYLSSASAIVWPGDAAYQNNITGICRDDASGLIQKQSRAVTAKSKVFIFNDNTGGIFPAMNADNTTTFAADQSFVMFGDNNADTLLNVCAMNGRAVRMDRHWKMVKTGTVGDVTIAFTATELPADITTLLVSTNNTFPEAATTAIPLQTSGTYKYAVMPSDNTFFTFSATPLDVSVDVVNLTCQAANGGSMTANVTGGLAPISYQWNTTPPQTTATATNVPAGNYTVTVTQAAGCAYTQTATMANEIIDLMATLTATNARCNGDNNGSITVVNTNGTPAFSYSLNNQTNWVTTNQFQNLSAGLYRVYLKDINGCTGDDTISINEPDRLSLQFKNLIDDYCELGSNPNGNVEILLTGGTIPYNVTLNGSNIGPSLKLTNLKEDHYTYDVTDANGCKINDSFSIEHVPCCFAFVPNAFTPNMDGRNDIFKMETTGRILLNKMIVYNRYGQIVWGSFNQGEGWDGTQNGKPVDAGTYFYYIKYTCASFNGPKETELKGDITVVR</sequence>
<gene>
    <name evidence="4" type="ORF">F0919_04330</name>
</gene>
<dbReference type="Pfam" id="PF26628">
    <property type="entry name" value="DUF8202"/>
    <property type="match status" value="1"/>
</dbReference>
<evidence type="ECO:0000259" key="3">
    <source>
        <dbReference type="Pfam" id="PF26628"/>
    </source>
</evidence>
<dbReference type="EMBL" id="VWSH01000001">
    <property type="protein sequence ID" value="KAA5536906.1"/>
    <property type="molecule type" value="Genomic_DNA"/>
</dbReference>
<protein>
    <submittedName>
        <fullName evidence="4">T9SS type B sorting domain-containing protein</fullName>
    </submittedName>
</protein>
<feature type="chain" id="PRO_5024468206" evidence="2">
    <location>
        <begin position="23"/>
        <end position="765"/>
    </location>
</feature>
<dbReference type="AlphaFoldDB" id="A0A5M6CPG3"/>
<dbReference type="InterPro" id="IPR058515">
    <property type="entry name" value="DUF8202"/>
</dbReference>
<dbReference type="RefSeq" id="WP_150031483.1">
    <property type="nucleotide sequence ID" value="NZ_VWSH01000001.1"/>
</dbReference>